<gene>
    <name evidence="7" type="primary">pstS</name>
    <name evidence="7" type="ORF">GCM10023081_03190</name>
</gene>
<proteinExistence type="inferred from homology"/>
<dbReference type="InterPro" id="IPR050962">
    <property type="entry name" value="Phosphate-bind_PstS"/>
</dbReference>
<feature type="signal peptide" evidence="5">
    <location>
        <begin position="1"/>
        <end position="29"/>
    </location>
</feature>
<dbReference type="InterPro" id="IPR005673">
    <property type="entry name" value="ABC_phos-bd_PstS"/>
</dbReference>
<comment type="similarity">
    <text evidence="1 4">Belongs to the PstS family.</text>
</comment>
<dbReference type="Gene3D" id="3.40.190.10">
    <property type="entry name" value="Periplasmic binding protein-like II"/>
    <property type="match status" value="2"/>
</dbReference>
<keyword evidence="2 4" id="KW-0813">Transport</keyword>
<dbReference type="Proteomes" id="UP001500752">
    <property type="component" value="Unassembled WGS sequence"/>
</dbReference>
<sequence length="369" mass="36986">MKALRIGQTAAVLSVAALALTACGSNSTAGTTSSAAGGTSEAAVSGTLTGTGASSVGAAMVAWAEEFAAANSGAQVNYTEEGSGAGRTGLIDGKVNFAASDAYLTDEELEASKATCGPDGAFDVPIYVSPIAVAFNLEGVESLNLDADTIASIFSGKITAWNDEAIAALNPGVTLPDTKITVVHRNDKSGTTENFTDYLSQAAPKVWTEEKSGDWPTAFAAESAKGTSGVVETVAKTAGAITYADASRTTGLGIASVKVGEEFSAPTAEGAAKAADTAHAVEGRADHDIAFDLDRTSTEAGVYPVSLVTFGLFCSSYADQETADLVKAFGTYITSAAGQEVAAADAGSSPLSAELTAQAAEAIATISVK</sequence>
<evidence type="ECO:0000313" key="7">
    <source>
        <dbReference type="EMBL" id="GAA3667992.1"/>
    </source>
</evidence>
<accession>A0ABP7BRF8</accession>
<evidence type="ECO:0000256" key="5">
    <source>
        <dbReference type="SAM" id="SignalP"/>
    </source>
</evidence>
<dbReference type="PANTHER" id="PTHR42996">
    <property type="entry name" value="PHOSPHATE-BINDING PROTEIN PSTS"/>
    <property type="match status" value="1"/>
</dbReference>
<dbReference type="NCBIfam" id="TIGR00975">
    <property type="entry name" value="3a0107s03"/>
    <property type="match status" value="1"/>
</dbReference>
<evidence type="ECO:0000256" key="4">
    <source>
        <dbReference type="PIRNR" id="PIRNR002756"/>
    </source>
</evidence>
<dbReference type="EMBL" id="BAABEO010000006">
    <property type="protein sequence ID" value="GAA3667992.1"/>
    <property type="molecule type" value="Genomic_DNA"/>
</dbReference>
<reference evidence="8" key="1">
    <citation type="journal article" date="2019" name="Int. J. Syst. Evol. Microbiol.">
        <title>The Global Catalogue of Microorganisms (GCM) 10K type strain sequencing project: providing services to taxonomists for standard genome sequencing and annotation.</title>
        <authorList>
            <consortium name="The Broad Institute Genomics Platform"/>
            <consortium name="The Broad Institute Genome Sequencing Center for Infectious Disease"/>
            <person name="Wu L."/>
            <person name="Ma J."/>
        </authorList>
    </citation>
    <scope>NUCLEOTIDE SEQUENCE [LARGE SCALE GENOMIC DNA]</scope>
    <source>
        <strain evidence="8">JCM 30742</strain>
    </source>
</reference>
<evidence type="ECO:0000313" key="8">
    <source>
        <dbReference type="Proteomes" id="UP001500752"/>
    </source>
</evidence>
<dbReference type="PANTHER" id="PTHR42996:SF1">
    <property type="entry name" value="PHOSPHATE-BINDING PROTEIN PSTS"/>
    <property type="match status" value="1"/>
</dbReference>
<dbReference type="InterPro" id="IPR024370">
    <property type="entry name" value="PBP_domain"/>
</dbReference>
<dbReference type="PROSITE" id="PS51257">
    <property type="entry name" value="PROKAR_LIPOPROTEIN"/>
    <property type="match status" value="1"/>
</dbReference>
<keyword evidence="3 4" id="KW-0592">Phosphate transport</keyword>
<keyword evidence="5" id="KW-0732">Signal</keyword>
<comment type="caution">
    <text evidence="7">The sequence shown here is derived from an EMBL/GenBank/DDBJ whole genome shotgun (WGS) entry which is preliminary data.</text>
</comment>
<evidence type="ECO:0000259" key="6">
    <source>
        <dbReference type="Pfam" id="PF12849"/>
    </source>
</evidence>
<protein>
    <recommendedName>
        <fullName evidence="4">Phosphate-binding protein</fullName>
    </recommendedName>
</protein>
<name>A0ABP7BRF8_9MICC</name>
<evidence type="ECO:0000256" key="1">
    <source>
        <dbReference type="ARBA" id="ARBA00008725"/>
    </source>
</evidence>
<organism evidence="7 8">
    <name type="scientific">Arthrobacter ginkgonis</name>
    <dbReference type="NCBI Taxonomy" id="1630594"/>
    <lineage>
        <taxon>Bacteria</taxon>
        <taxon>Bacillati</taxon>
        <taxon>Actinomycetota</taxon>
        <taxon>Actinomycetes</taxon>
        <taxon>Micrococcales</taxon>
        <taxon>Micrococcaceae</taxon>
        <taxon>Arthrobacter</taxon>
    </lineage>
</organism>
<evidence type="ECO:0000256" key="2">
    <source>
        <dbReference type="ARBA" id="ARBA00022448"/>
    </source>
</evidence>
<feature type="chain" id="PRO_5045709420" description="Phosphate-binding protein" evidence="5">
    <location>
        <begin position="30"/>
        <end position="369"/>
    </location>
</feature>
<dbReference type="RefSeq" id="WP_345147963.1">
    <property type="nucleotide sequence ID" value="NZ_BAABEO010000006.1"/>
</dbReference>
<dbReference type="Pfam" id="PF12849">
    <property type="entry name" value="PBP_like_2"/>
    <property type="match status" value="1"/>
</dbReference>
<evidence type="ECO:0000256" key="3">
    <source>
        <dbReference type="ARBA" id="ARBA00022592"/>
    </source>
</evidence>
<dbReference type="SUPFAM" id="SSF53850">
    <property type="entry name" value="Periplasmic binding protein-like II"/>
    <property type="match status" value="1"/>
</dbReference>
<dbReference type="CDD" id="cd13565">
    <property type="entry name" value="PBP2_PstS"/>
    <property type="match status" value="1"/>
</dbReference>
<keyword evidence="8" id="KW-1185">Reference proteome</keyword>
<feature type="domain" description="PBP" evidence="6">
    <location>
        <begin position="39"/>
        <end position="336"/>
    </location>
</feature>
<dbReference type="PIRSF" id="PIRSF002756">
    <property type="entry name" value="PstS"/>
    <property type="match status" value="1"/>
</dbReference>